<comment type="subunit">
    <text evidence="3 11">Homodimer.</text>
</comment>
<organism evidence="14 15">
    <name type="scientific">Oceanobacillus chungangensis</name>
    <dbReference type="NCBI Taxonomy" id="1229152"/>
    <lineage>
        <taxon>Bacteria</taxon>
        <taxon>Bacillati</taxon>
        <taxon>Bacillota</taxon>
        <taxon>Bacilli</taxon>
        <taxon>Bacillales</taxon>
        <taxon>Bacillaceae</taxon>
        <taxon>Oceanobacillus</taxon>
    </lineage>
</organism>
<dbReference type="InterPro" id="IPR045864">
    <property type="entry name" value="aa-tRNA-synth_II/BPL/LPL"/>
</dbReference>
<dbReference type="PANTHER" id="PTHR43707">
    <property type="entry name" value="HISTIDYL-TRNA SYNTHETASE"/>
    <property type="match status" value="1"/>
</dbReference>
<dbReference type="GO" id="GO:0140096">
    <property type="term" value="F:catalytic activity, acting on a protein"/>
    <property type="evidence" value="ECO:0007669"/>
    <property type="project" value="UniProtKB-ARBA"/>
</dbReference>
<dbReference type="GO" id="GO:0004821">
    <property type="term" value="F:histidine-tRNA ligase activity"/>
    <property type="evidence" value="ECO:0007669"/>
    <property type="project" value="UniProtKB-UniRule"/>
</dbReference>
<dbReference type="EMBL" id="PIOD01000002">
    <property type="protein sequence ID" value="RDW21694.1"/>
    <property type="molecule type" value="Genomic_DNA"/>
</dbReference>
<name>A0A3D8Q0A4_9BACI</name>
<comment type="catalytic activity">
    <reaction evidence="10 11">
        <text>tRNA(His) + L-histidine + ATP = L-histidyl-tRNA(His) + AMP + diphosphate + H(+)</text>
        <dbReference type="Rhea" id="RHEA:17313"/>
        <dbReference type="Rhea" id="RHEA-COMP:9665"/>
        <dbReference type="Rhea" id="RHEA-COMP:9689"/>
        <dbReference type="ChEBI" id="CHEBI:15378"/>
        <dbReference type="ChEBI" id="CHEBI:30616"/>
        <dbReference type="ChEBI" id="CHEBI:33019"/>
        <dbReference type="ChEBI" id="CHEBI:57595"/>
        <dbReference type="ChEBI" id="CHEBI:78442"/>
        <dbReference type="ChEBI" id="CHEBI:78527"/>
        <dbReference type="ChEBI" id="CHEBI:456215"/>
        <dbReference type="EC" id="6.1.1.21"/>
    </reaction>
</comment>
<dbReference type="SUPFAM" id="SSF55681">
    <property type="entry name" value="Class II aaRS and biotin synthetases"/>
    <property type="match status" value="1"/>
</dbReference>
<dbReference type="GO" id="GO:0005524">
    <property type="term" value="F:ATP binding"/>
    <property type="evidence" value="ECO:0007669"/>
    <property type="project" value="UniProtKB-UniRule"/>
</dbReference>
<dbReference type="PIRSF" id="PIRSF001549">
    <property type="entry name" value="His-tRNA_synth"/>
    <property type="match status" value="1"/>
</dbReference>
<evidence type="ECO:0000256" key="4">
    <source>
        <dbReference type="ARBA" id="ARBA00022490"/>
    </source>
</evidence>
<feature type="binding site" evidence="12">
    <location>
        <position position="127"/>
    </location>
    <ligand>
        <name>L-histidine</name>
        <dbReference type="ChEBI" id="CHEBI:57595"/>
    </ligand>
</feature>
<evidence type="ECO:0000256" key="6">
    <source>
        <dbReference type="ARBA" id="ARBA00022741"/>
    </source>
</evidence>
<evidence type="ECO:0000256" key="2">
    <source>
        <dbReference type="ARBA" id="ARBA00008226"/>
    </source>
</evidence>
<feature type="binding site" evidence="12">
    <location>
        <begin position="81"/>
        <end position="83"/>
    </location>
    <ligand>
        <name>L-histidine</name>
        <dbReference type="ChEBI" id="CHEBI:57595"/>
    </ligand>
</feature>
<gene>
    <name evidence="11" type="primary">hisS</name>
    <name evidence="14" type="ORF">CWR45_02125</name>
</gene>
<reference evidence="15" key="1">
    <citation type="submission" date="2017-11" db="EMBL/GenBank/DDBJ databases">
        <authorList>
            <person name="Zhu W."/>
        </authorList>
    </citation>
    <scope>NUCLEOTIDE SEQUENCE [LARGE SCALE GENOMIC DNA]</scope>
    <source>
        <strain evidence="15">CAU 1051</strain>
    </source>
</reference>
<dbReference type="InterPro" id="IPR015807">
    <property type="entry name" value="His-tRNA-ligase"/>
</dbReference>
<feature type="domain" description="Aminoacyl-transfer RNA synthetases class-II family profile" evidence="13">
    <location>
        <begin position="1"/>
        <end position="325"/>
    </location>
</feature>
<dbReference type="RefSeq" id="WP_115748150.1">
    <property type="nucleotide sequence ID" value="NZ_PIOD01000002.1"/>
</dbReference>
<dbReference type="Pfam" id="PF13393">
    <property type="entry name" value="tRNA-synt_His"/>
    <property type="match status" value="1"/>
</dbReference>
<dbReference type="PANTHER" id="PTHR43707:SF1">
    <property type="entry name" value="HISTIDINE--TRNA LIGASE, MITOCHONDRIAL-RELATED"/>
    <property type="match status" value="1"/>
</dbReference>
<evidence type="ECO:0000259" key="13">
    <source>
        <dbReference type="PROSITE" id="PS50862"/>
    </source>
</evidence>
<keyword evidence="4 11" id="KW-0963">Cytoplasm</keyword>
<dbReference type="GO" id="GO:0016740">
    <property type="term" value="F:transferase activity"/>
    <property type="evidence" value="ECO:0007669"/>
    <property type="project" value="UniProtKB-ARBA"/>
</dbReference>
<comment type="caution">
    <text evidence="14">The sequence shown here is derived from an EMBL/GenBank/DDBJ whole genome shotgun (WGS) entry which is preliminary data.</text>
</comment>
<keyword evidence="7 11" id="KW-0067">ATP-binding</keyword>
<accession>A0A3D8Q0A4</accession>
<dbReference type="CDD" id="cd00859">
    <property type="entry name" value="HisRS_anticodon"/>
    <property type="match status" value="1"/>
</dbReference>
<comment type="similarity">
    <text evidence="2 11">Belongs to the class-II aminoacyl-tRNA synthetase family.</text>
</comment>
<dbReference type="HAMAP" id="MF_00127">
    <property type="entry name" value="His_tRNA_synth"/>
    <property type="match status" value="1"/>
</dbReference>
<feature type="binding site" evidence="12">
    <location>
        <begin position="262"/>
        <end position="263"/>
    </location>
    <ligand>
        <name>L-histidine</name>
        <dbReference type="ChEBI" id="CHEBI:57595"/>
    </ligand>
</feature>
<comment type="subcellular location">
    <subcellularLocation>
        <location evidence="1 11">Cytoplasm</location>
    </subcellularLocation>
</comment>
<dbReference type="InterPro" id="IPR036621">
    <property type="entry name" value="Anticodon-bd_dom_sf"/>
</dbReference>
<evidence type="ECO:0000256" key="1">
    <source>
        <dbReference type="ARBA" id="ARBA00004496"/>
    </source>
</evidence>
<keyword evidence="8 11" id="KW-0648">Protein biosynthesis</keyword>
<dbReference type="GO" id="GO:0006427">
    <property type="term" value="P:histidyl-tRNA aminoacylation"/>
    <property type="evidence" value="ECO:0007669"/>
    <property type="project" value="UniProtKB-UniRule"/>
</dbReference>
<dbReference type="GO" id="GO:0005737">
    <property type="term" value="C:cytoplasm"/>
    <property type="evidence" value="ECO:0007669"/>
    <property type="project" value="UniProtKB-SubCell"/>
</dbReference>
<evidence type="ECO:0000313" key="14">
    <source>
        <dbReference type="EMBL" id="RDW21694.1"/>
    </source>
</evidence>
<dbReference type="FunFam" id="3.30.930.10:FF:000005">
    <property type="entry name" value="Histidine--tRNA ligase"/>
    <property type="match status" value="1"/>
</dbReference>
<dbReference type="OrthoDB" id="9800814at2"/>
<dbReference type="InterPro" id="IPR033656">
    <property type="entry name" value="HisRS_anticodon"/>
</dbReference>
<protein>
    <recommendedName>
        <fullName evidence="11">Histidine--tRNA ligase</fullName>
        <ecNumber evidence="11">6.1.1.21</ecNumber>
    </recommendedName>
    <alternativeName>
        <fullName evidence="11">Histidyl-tRNA synthetase</fullName>
        <shortName evidence="11">HisRS</shortName>
    </alternativeName>
</protein>
<dbReference type="InterPro" id="IPR004154">
    <property type="entry name" value="Anticodon-bd"/>
</dbReference>
<feature type="binding site" evidence="12">
    <location>
        <position position="131"/>
    </location>
    <ligand>
        <name>L-histidine</name>
        <dbReference type="ChEBI" id="CHEBI:57595"/>
    </ligand>
</feature>
<feature type="binding site" evidence="12">
    <location>
        <position position="258"/>
    </location>
    <ligand>
        <name>L-histidine</name>
        <dbReference type="ChEBI" id="CHEBI:57595"/>
    </ligand>
</feature>
<dbReference type="Pfam" id="PF03129">
    <property type="entry name" value="HGTP_anticodon"/>
    <property type="match status" value="1"/>
</dbReference>
<dbReference type="NCBIfam" id="TIGR00442">
    <property type="entry name" value="hisS"/>
    <property type="match status" value="1"/>
</dbReference>
<dbReference type="Gene3D" id="3.30.930.10">
    <property type="entry name" value="Bira Bifunctional Protein, Domain 2"/>
    <property type="match status" value="1"/>
</dbReference>
<dbReference type="InterPro" id="IPR041715">
    <property type="entry name" value="HisRS-like_core"/>
</dbReference>
<dbReference type="InterPro" id="IPR004516">
    <property type="entry name" value="HisRS/HisZ"/>
</dbReference>
<evidence type="ECO:0000256" key="9">
    <source>
        <dbReference type="ARBA" id="ARBA00023146"/>
    </source>
</evidence>
<feature type="binding site" evidence="12">
    <location>
        <position position="113"/>
    </location>
    <ligand>
        <name>L-histidine</name>
        <dbReference type="ChEBI" id="CHEBI:57595"/>
    </ligand>
</feature>
<evidence type="ECO:0000313" key="15">
    <source>
        <dbReference type="Proteomes" id="UP000256520"/>
    </source>
</evidence>
<dbReference type="Proteomes" id="UP000256520">
    <property type="component" value="Unassembled WGS sequence"/>
</dbReference>
<evidence type="ECO:0000256" key="10">
    <source>
        <dbReference type="ARBA" id="ARBA00047639"/>
    </source>
</evidence>
<evidence type="ECO:0000256" key="12">
    <source>
        <dbReference type="PIRSR" id="PIRSR001549-1"/>
    </source>
</evidence>
<dbReference type="PROSITE" id="PS50862">
    <property type="entry name" value="AA_TRNA_LIGASE_II"/>
    <property type="match status" value="1"/>
</dbReference>
<evidence type="ECO:0000256" key="3">
    <source>
        <dbReference type="ARBA" id="ARBA00011738"/>
    </source>
</evidence>
<dbReference type="InterPro" id="IPR006195">
    <property type="entry name" value="aa-tRNA-synth_II"/>
</dbReference>
<dbReference type="AlphaFoldDB" id="A0A3D8Q0A4"/>
<keyword evidence="15" id="KW-1185">Reference proteome</keyword>
<dbReference type="EC" id="6.1.1.21" evidence="11"/>
<proteinExistence type="inferred from homology"/>
<keyword evidence="6 11" id="KW-0547">Nucleotide-binding</keyword>
<dbReference type="CDD" id="cd00773">
    <property type="entry name" value="HisRS-like_core"/>
    <property type="match status" value="1"/>
</dbReference>
<dbReference type="SUPFAM" id="SSF52954">
    <property type="entry name" value="Class II aaRS ABD-related"/>
    <property type="match status" value="1"/>
</dbReference>
<dbReference type="Gene3D" id="3.40.50.800">
    <property type="entry name" value="Anticodon-binding domain"/>
    <property type="match status" value="1"/>
</dbReference>
<sequence length="429" mass="48674">MSLKAPRGTVDTLPKDAKKWQYVESKIKSICDTFHFEEIRTPLFEHTEVFQRGVGDSTDIVQKEMYTFEDRGGRSLTLRPEGTAAVSRAYVENKLFGEANQPVKLYYFAQMFRYERPQKGRMRQLNQFGVEVLGSADPAIDAEVIDLAMTSYRSLGLKSLKLVINSLGDKESRDNHRRALVEHFTPHKEELCADCQLRLTQNPLRILDCKKDKDHPSMKTAPSILDYLNEESKEYFSKVKDYLTAMDIEYVVDPNLVRGLDYYNHTAFEIMSEAEGFGAITTLAGGGRYNGLIEELGGPNTPGIGFGMGLERLLMALEAENIEIPIEDRLDCFLVAVGEETNREAVRIVHELRANGIQVDKDYQERKMKGQFKAADRYKAKLVLILGEEEINKQVVMLKQMDTGEQIEVPFAQLVETVKAKLQGGSRHE</sequence>
<keyword evidence="5 11" id="KW-0436">Ligase</keyword>
<evidence type="ECO:0000256" key="7">
    <source>
        <dbReference type="ARBA" id="ARBA00022840"/>
    </source>
</evidence>
<evidence type="ECO:0000256" key="11">
    <source>
        <dbReference type="HAMAP-Rule" id="MF_00127"/>
    </source>
</evidence>
<evidence type="ECO:0000256" key="5">
    <source>
        <dbReference type="ARBA" id="ARBA00022598"/>
    </source>
</evidence>
<evidence type="ECO:0000256" key="8">
    <source>
        <dbReference type="ARBA" id="ARBA00022917"/>
    </source>
</evidence>
<keyword evidence="9 11" id="KW-0030">Aminoacyl-tRNA synthetase</keyword>